<proteinExistence type="predicted"/>
<evidence type="ECO:0000313" key="1">
    <source>
        <dbReference type="EMBL" id="RFU16189.1"/>
    </source>
</evidence>
<protein>
    <submittedName>
        <fullName evidence="1">Nucleotidyltransferase domain-containing protein</fullName>
    </submittedName>
</protein>
<organism evidence="1 2">
    <name type="scientific">Paracidobacterium acidisoli</name>
    <dbReference type="NCBI Taxonomy" id="2303751"/>
    <lineage>
        <taxon>Bacteria</taxon>
        <taxon>Pseudomonadati</taxon>
        <taxon>Acidobacteriota</taxon>
        <taxon>Terriglobia</taxon>
        <taxon>Terriglobales</taxon>
        <taxon>Acidobacteriaceae</taxon>
        <taxon>Paracidobacterium</taxon>
    </lineage>
</organism>
<dbReference type="AlphaFoldDB" id="A0A372IN63"/>
<accession>A0A372IN63</accession>
<evidence type="ECO:0000313" key="2">
    <source>
        <dbReference type="Proteomes" id="UP000264702"/>
    </source>
</evidence>
<dbReference type="EMBL" id="QVQT01000004">
    <property type="protein sequence ID" value="RFU16189.1"/>
    <property type="molecule type" value="Genomic_DNA"/>
</dbReference>
<comment type="caution">
    <text evidence="1">The sequence shown here is derived from an EMBL/GenBank/DDBJ whole genome shotgun (WGS) entry which is preliminary data.</text>
</comment>
<reference evidence="1 2" key="1">
    <citation type="submission" date="2018-08" db="EMBL/GenBank/DDBJ databases">
        <title>Acidipila sp. 4G-K13, an acidobacterium isolated from forest soil.</title>
        <authorList>
            <person name="Gao Z.-H."/>
            <person name="Qiu L.-H."/>
        </authorList>
    </citation>
    <scope>NUCLEOTIDE SEQUENCE [LARGE SCALE GENOMIC DNA]</scope>
    <source>
        <strain evidence="1 2">4G-K13</strain>
    </source>
</reference>
<gene>
    <name evidence="1" type="ORF">D0Y96_12310</name>
</gene>
<dbReference type="Gene3D" id="3.30.460.10">
    <property type="entry name" value="Beta Polymerase, domain 2"/>
    <property type="match status" value="1"/>
</dbReference>
<dbReference type="OrthoDB" id="272882at2"/>
<name>A0A372IN63_9BACT</name>
<sequence length="370" mass="42136">MNQEILSKSPLLKLLSQLNLRADAIKTAHESALATKSQLSKDIETSGILAGGDDSDRSIVVFGSLARNEFTGRENSDVDWTLLVDGIAATQDIDLVHDIRRLIDKDYKTPNATGAFGNLSFSHDLIHQIGGADDTNANTTQRLLLLLESSSLYGNAVRNRVIRNILSRYVFEDESFLNGKHKEHVPRFLLNDVTRYWRTMTVDFQTKRRERNSKGFALRNIKLRFSRKLLFLAGLITCFSFSLWENDESVLNAWNTKTPKERGLQLIAFLTQIADIPPLDLVSKCFMHLKISEEAAVKDFLHAYNYFVALLSDKEKRETLEKLQPEMMATDDIYNEARNESHKFQEAIEKIFLQRDGGLLSQLTIKYGVF</sequence>
<dbReference type="Proteomes" id="UP000264702">
    <property type="component" value="Unassembled WGS sequence"/>
</dbReference>
<keyword evidence="1" id="KW-0808">Transferase</keyword>
<dbReference type="InterPro" id="IPR043519">
    <property type="entry name" value="NT_sf"/>
</dbReference>
<dbReference type="RefSeq" id="WP_117300288.1">
    <property type="nucleotide sequence ID" value="NZ_QVQT02000004.1"/>
</dbReference>
<dbReference type="GO" id="GO:0016740">
    <property type="term" value="F:transferase activity"/>
    <property type="evidence" value="ECO:0007669"/>
    <property type="project" value="UniProtKB-KW"/>
</dbReference>
<keyword evidence="2" id="KW-1185">Reference proteome</keyword>